<reference evidence="5 6" key="1">
    <citation type="submission" date="2019-11" db="EMBL/GenBank/DDBJ databases">
        <authorList>
            <person name="Criscuolo A."/>
        </authorList>
    </citation>
    <scope>NUCLEOTIDE SEQUENCE [LARGE SCALE GENOMIC DNA]</scope>
    <source>
        <strain evidence="5">CIP111667</strain>
    </source>
</reference>
<accession>A0A7M4DL85</accession>
<protein>
    <submittedName>
        <fullName evidence="5">Putative oxidoreductase YcjS</fullName>
        <ecNumber evidence="5">1.-.-.-</ecNumber>
    </submittedName>
</protein>
<dbReference type="RefSeq" id="WP_156741620.1">
    <property type="nucleotide sequence ID" value="NZ_CACRYJ010000042.1"/>
</dbReference>
<evidence type="ECO:0000313" key="6">
    <source>
        <dbReference type="Proteomes" id="UP000419743"/>
    </source>
</evidence>
<dbReference type="Proteomes" id="UP000419743">
    <property type="component" value="Unassembled WGS sequence"/>
</dbReference>
<dbReference type="InterPro" id="IPR050463">
    <property type="entry name" value="Gfo/Idh/MocA_oxidrdct_glycsds"/>
</dbReference>
<keyword evidence="2" id="KW-0520">NAD</keyword>
<organism evidence="5 6">
    <name type="scientific">Occultella aeris</name>
    <dbReference type="NCBI Taxonomy" id="2761496"/>
    <lineage>
        <taxon>Bacteria</taxon>
        <taxon>Bacillati</taxon>
        <taxon>Actinomycetota</taxon>
        <taxon>Actinomycetes</taxon>
        <taxon>Micrococcales</taxon>
        <taxon>Ruaniaceae</taxon>
        <taxon>Occultella</taxon>
    </lineage>
</organism>
<dbReference type="Gene3D" id="3.40.50.720">
    <property type="entry name" value="NAD(P)-binding Rossmann-like Domain"/>
    <property type="match status" value="1"/>
</dbReference>
<dbReference type="InterPro" id="IPR036291">
    <property type="entry name" value="NAD(P)-bd_dom_sf"/>
</dbReference>
<evidence type="ECO:0000313" key="5">
    <source>
        <dbReference type="EMBL" id="VZO37981.1"/>
    </source>
</evidence>
<dbReference type="Pfam" id="PF01408">
    <property type="entry name" value="GFO_IDH_MocA"/>
    <property type="match status" value="1"/>
</dbReference>
<evidence type="ECO:0000256" key="1">
    <source>
        <dbReference type="ARBA" id="ARBA00023002"/>
    </source>
</evidence>
<dbReference type="PANTHER" id="PTHR43818:SF11">
    <property type="entry name" value="BCDNA.GH03377"/>
    <property type="match status" value="1"/>
</dbReference>
<dbReference type="Pfam" id="PF22725">
    <property type="entry name" value="GFO_IDH_MocA_C3"/>
    <property type="match status" value="1"/>
</dbReference>
<dbReference type="InterPro" id="IPR055170">
    <property type="entry name" value="GFO_IDH_MocA-like_dom"/>
</dbReference>
<gene>
    <name evidence="5" type="primary">ycjS_4</name>
    <name evidence="5" type="ORF">HALOF300_02901</name>
</gene>
<dbReference type="InterPro" id="IPR000683">
    <property type="entry name" value="Gfo/Idh/MocA-like_OxRdtase_N"/>
</dbReference>
<feature type="domain" description="GFO/IDH/MocA-like oxidoreductase" evidence="4">
    <location>
        <begin position="140"/>
        <end position="279"/>
    </location>
</feature>
<proteinExistence type="predicted"/>
<evidence type="ECO:0000259" key="4">
    <source>
        <dbReference type="Pfam" id="PF22725"/>
    </source>
</evidence>
<evidence type="ECO:0000259" key="3">
    <source>
        <dbReference type="Pfam" id="PF01408"/>
    </source>
</evidence>
<dbReference type="GO" id="GO:0000166">
    <property type="term" value="F:nucleotide binding"/>
    <property type="evidence" value="ECO:0007669"/>
    <property type="project" value="InterPro"/>
</dbReference>
<dbReference type="SUPFAM" id="SSF55347">
    <property type="entry name" value="Glyceraldehyde-3-phosphate dehydrogenase-like, C-terminal domain"/>
    <property type="match status" value="1"/>
</dbReference>
<keyword evidence="1 5" id="KW-0560">Oxidoreductase</keyword>
<dbReference type="Gene3D" id="3.30.360.10">
    <property type="entry name" value="Dihydrodipicolinate Reductase, domain 2"/>
    <property type="match status" value="1"/>
</dbReference>
<feature type="domain" description="Gfo/Idh/MocA-like oxidoreductase N-terminal" evidence="3">
    <location>
        <begin position="10"/>
        <end position="129"/>
    </location>
</feature>
<sequence>MSLSQEPTPLRVGVVGLGFAGSTHLAAYQQIPGVEVVALAGLETERLHQLADSHGVEHRYERWEDLVARDDLDIVSVGTPTYLHEPVTVAALESGAHVLCEKPLARTAEEGKRMVDAAVAAGRVLHVAFNHRRRGDVDVLKHQIDAGALGRIYYAKAHWRRRNGIPGMGSWFTDAEMAGGGPLIDLGVHMLDMALFLLGEPRVLSVSASTFAELGPRGLGGRVDVGKTQVASVYGVEDLATAFLRLEGGATLLLETSWASYRRPGDNFGVELFGSDGGASVDVENYTHSDTLRIYTDVAGVPAEVRPAVTKGEGHLAVVREFVDAVRGGDWSAHVGRDALTRARIIDACYRSALEGREVAVEAD</sequence>
<comment type="caution">
    <text evidence="5">The sequence shown here is derived from an EMBL/GenBank/DDBJ whole genome shotgun (WGS) entry which is preliminary data.</text>
</comment>
<dbReference type="SUPFAM" id="SSF51735">
    <property type="entry name" value="NAD(P)-binding Rossmann-fold domains"/>
    <property type="match status" value="1"/>
</dbReference>
<dbReference type="PANTHER" id="PTHR43818">
    <property type="entry name" value="BCDNA.GH03377"/>
    <property type="match status" value="1"/>
</dbReference>
<dbReference type="AlphaFoldDB" id="A0A7M4DL85"/>
<dbReference type="EC" id="1.-.-.-" evidence="5"/>
<keyword evidence="6" id="KW-1185">Reference proteome</keyword>
<name>A0A7M4DL85_9MICO</name>
<dbReference type="GO" id="GO:0016491">
    <property type="term" value="F:oxidoreductase activity"/>
    <property type="evidence" value="ECO:0007669"/>
    <property type="project" value="UniProtKB-KW"/>
</dbReference>
<evidence type="ECO:0000256" key="2">
    <source>
        <dbReference type="ARBA" id="ARBA00023027"/>
    </source>
</evidence>
<dbReference type="EMBL" id="CACRYJ010000042">
    <property type="protein sequence ID" value="VZO37981.1"/>
    <property type="molecule type" value="Genomic_DNA"/>
</dbReference>